<reference evidence="2" key="1">
    <citation type="submission" date="2016-11" db="UniProtKB">
        <authorList>
            <consortium name="WormBaseParasite"/>
        </authorList>
    </citation>
    <scope>IDENTIFICATION</scope>
    <source>
        <strain evidence="2">KR3021</strain>
    </source>
</reference>
<dbReference type="Proteomes" id="UP000095286">
    <property type="component" value="Unplaced"/>
</dbReference>
<evidence type="ECO:0000313" key="1">
    <source>
        <dbReference type="Proteomes" id="UP000095286"/>
    </source>
</evidence>
<protein>
    <submittedName>
        <fullName evidence="2">RING-type domain-containing protein</fullName>
    </submittedName>
</protein>
<proteinExistence type="predicted"/>
<name>A0AC35TVX7_9BILA</name>
<dbReference type="WBParaSite" id="RSKR_0000455700.1">
    <property type="protein sequence ID" value="RSKR_0000455700.1"/>
    <property type="gene ID" value="RSKR_0000455700"/>
</dbReference>
<evidence type="ECO:0000313" key="2">
    <source>
        <dbReference type="WBParaSite" id="RSKR_0000455700.1"/>
    </source>
</evidence>
<accession>A0AC35TVX7</accession>
<sequence>MDDYMAEHASDPTDEERLLSMLRLQNEFHINRENNLAIYLEFLGESARAADPKVIATLPRHKTIDMDPESQCTICLSYFGYKDTDPEAEIIELPCKHKFHSECVLEWFKKADACPLCRHELPSNDAFYEELKRNKKREAERARELEDLHDNMFG</sequence>
<organism evidence="1 2">
    <name type="scientific">Rhabditophanes sp. KR3021</name>
    <dbReference type="NCBI Taxonomy" id="114890"/>
    <lineage>
        <taxon>Eukaryota</taxon>
        <taxon>Metazoa</taxon>
        <taxon>Ecdysozoa</taxon>
        <taxon>Nematoda</taxon>
        <taxon>Chromadorea</taxon>
        <taxon>Rhabditida</taxon>
        <taxon>Tylenchina</taxon>
        <taxon>Panagrolaimomorpha</taxon>
        <taxon>Strongyloidoidea</taxon>
        <taxon>Alloionematidae</taxon>
        <taxon>Rhabditophanes</taxon>
    </lineage>
</organism>